<organism evidence="2 3">
    <name type="scientific">Exophiala xenobiotica</name>
    <dbReference type="NCBI Taxonomy" id="348802"/>
    <lineage>
        <taxon>Eukaryota</taxon>
        <taxon>Fungi</taxon>
        <taxon>Dikarya</taxon>
        <taxon>Ascomycota</taxon>
        <taxon>Pezizomycotina</taxon>
        <taxon>Eurotiomycetes</taxon>
        <taxon>Chaetothyriomycetidae</taxon>
        <taxon>Chaetothyriales</taxon>
        <taxon>Herpotrichiellaceae</taxon>
        <taxon>Exophiala</taxon>
    </lineage>
</organism>
<reference evidence="2 3" key="1">
    <citation type="submission" date="2015-01" db="EMBL/GenBank/DDBJ databases">
        <title>The Genome Sequence of Exophiala xenobiotica CBS118157.</title>
        <authorList>
            <consortium name="The Broad Institute Genomics Platform"/>
            <person name="Cuomo C."/>
            <person name="de Hoog S."/>
            <person name="Gorbushina A."/>
            <person name="Stielow B."/>
            <person name="Teixiera M."/>
            <person name="Abouelleil A."/>
            <person name="Chapman S.B."/>
            <person name="Priest M."/>
            <person name="Young S.K."/>
            <person name="Wortman J."/>
            <person name="Nusbaum C."/>
            <person name="Birren B."/>
        </authorList>
    </citation>
    <scope>NUCLEOTIDE SEQUENCE [LARGE SCALE GENOMIC DNA]</scope>
    <source>
        <strain evidence="2 3">CBS 118157</strain>
    </source>
</reference>
<sequence length="239" mass="26249">MGVKAMNCDRRENNVLLPVPGPDYSIDHVKYRCECSDCQDSSGNTRSDTSAAFKWYFETDGQGTLHCEECHCQPPYIQSEKNARRTIKDIRNDATTGKLELRQLDRSDCLHKQLGGFLQYCKRVFGFEVLGTKQEEKAKSIKDIKAARLSIDDAETPISEASRIGDDSFANTPFTSALSIDTSATSVDSLPGSVAGPSKAKPMSTPTPMSKSSKRKALAPLDYDSNAESLHSNPGLLFI</sequence>
<protein>
    <submittedName>
        <fullName evidence="2">Uncharacterized protein</fullName>
    </submittedName>
</protein>
<accession>A0A0D2F7B0</accession>
<dbReference type="Proteomes" id="UP000054342">
    <property type="component" value="Unassembled WGS sequence"/>
</dbReference>
<dbReference type="AlphaFoldDB" id="A0A0D2F7B0"/>
<feature type="region of interest" description="Disordered" evidence="1">
    <location>
        <begin position="185"/>
        <end position="217"/>
    </location>
</feature>
<dbReference type="HOGENOM" id="CLU_1161151_0_0_1"/>
<evidence type="ECO:0000313" key="2">
    <source>
        <dbReference type="EMBL" id="KIW55924.1"/>
    </source>
</evidence>
<proteinExistence type="predicted"/>
<name>A0A0D2F7B0_9EURO</name>
<evidence type="ECO:0000256" key="1">
    <source>
        <dbReference type="SAM" id="MobiDB-lite"/>
    </source>
</evidence>
<keyword evidence="3" id="KW-1185">Reference proteome</keyword>
<dbReference type="EMBL" id="KN847319">
    <property type="protein sequence ID" value="KIW55924.1"/>
    <property type="molecule type" value="Genomic_DNA"/>
</dbReference>
<dbReference type="RefSeq" id="XP_013316508.1">
    <property type="nucleotide sequence ID" value="XM_013461054.1"/>
</dbReference>
<gene>
    <name evidence="2" type="ORF">PV05_04633</name>
</gene>
<evidence type="ECO:0000313" key="3">
    <source>
        <dbReference type="Proteomes" id="UP000054342"/>
    </source>
</evidence>
<dbReference type="OrthoDB" id="10665201at2759"/>
<dbReference type="GeneID" id="25326541"/>
<feature type="compositionally biased region" description="Low complexity" evidence="1">
    <location>
        <begin position="201"/>
        <end position="211"/>
    </location>
</feature>